<feature type="domain" description="TauD/TfdA-like" evidence="8">
    <location>
        <begin position="10"/>
        <end position="271"/>
    </location>
</feature>
<sequence length="442" mass="49804">MSASSPPYTVEPLATTFGGVVSDGFSIEDAASADDEIIEKIRSDVHKYRFLLFRKQRDLSGERQVAFSRRLGSIESTFYKHPKSPHPDVFRVSNDEGVGCTRVGRSGWHVDGTFLSRPFRYQTMYFPKASSTGFTELVPLRELFQSQKPERRERWDRAWFVSDSGSVVHPLVCEHPTTGYTTMIFHCGRPFCAGWIMDYIPGQQPRSDDILPPSVIQDEITEAIDEGRSRNLVYTMKWEEGDFGILDNLALAHYAVPGTQDPASRVGLRILHRTTIEGDAEPRKKSFSELVAMSTGLTENPPTGLQTTSKGEPGGFQSTSRDAFSTFAPSGLKGKLASLEDFIAMQNEELAAQRQEIEALRNDKANIEQHYQGQLQDLKKTVVADVQRMQDEVKRHFSHQKAENSRLQQQITTLKGEKTSLQQQILGLQRRIQEIEEQIGSD</sequence>
<feature type="coiled-coil region" evidence="6">
    <location>
        <begin position="404"/>
        <end position="438"/>
    </location>
</feature>
<dbReference type="GO" id="GO:0046872">
    <property type="term" value="F:metal ion binding"/>
    <property type="evidence" value="ECO:0007669"/>
    <property type="project" value="UniProtKB-KW"/>
</dbReference>
<keyword evidence="4" id="KW-0560">Oxidoreductase</keyword>
<dbReference type="Pfam" id="PF02668">
    <property type="entry name" value="TauD"/>
    <property type="match status" value="1"/>
</dbReference>
<evidence type="ECO:0000313" key="9">
    <source>
        <dbReference type="EMBL" id="KAF4667359.1"/>
    </source>
</evidence>
<dbReference type="InterPro" id="IPR042098">
    <property type="entry name" value="TauD-like_sf"/>
</dbReference>
<organism evidence="9 10">
    <name type="scientific">Perkinsus olseni</name>
    <name type="common">Perkinsus atlanticus</name>
    <dbReference type="NCBI Taxonomy" id="32597"/>
    <lineage>
        <taxon>Eukaryota</taxon>
        <taxon>Sar</taxon>
        <taxon>Alveolata</taxon>
        <taxon>Perkinsozoa</taxon>
        <taxon>Perkinsea</taxon>
        <taxon>Perkinsida</taxon>
        <taxon>Perkinsidae</taxon>
        <taxon>Perkinsus</taxon>
    </lineage>
</organism>
<evidence type="ECO:0000256" key="3">
    <source>
        <dbReference type="ARBA" id="ARBA00022964"/>
    </source>
</evidence>
<evidence type="ECO:0000256" key="6">
    <source>
        <dbReference type="SAM" id="Coils"/>
    </source>
</evidence>
<dbReference type="PANTHER" id="PTHR43779">
    <property type="entry name" value="DIOXYGENASE RV0097-RELATED"/>
    <property type="match status" value="1"/>
</dbReference>
<feature type="coiled-coil region" evidence="6">
    <location>
        <begin position="336"/>
        <end position="377"/>
    </location>
</feature>
<name>A0A7J6M789_PEROL</name>
<evidence type="ECO:0000256" key="2">
    <source>
        <dbReference type="ARBA" id="ARBA00022723"/>
    </source>
</evidence>
<evidence type="ECO:0000256" key="5">
    <source>
        <dbReference type="ARBA" id="ARBA00023004"/>
    </source>
</evidence>
<dbReference type="PANTHER" id="PTHR43779:SF3">
    <property type="entry name" value="(3R)-3-[(CARBOXYMETHYL)AMINO]FATTY ACID OXYGENASE_DECARBOXYLASE"/>
    <property type="match status" value="1"/>
</dbReference>
<dbReference type="EMBL" id="JABAHT010000055">
    <property type="protein sequence ID" value="KAF4667359.1"/>
    <property type="molecule type" value="Genomic_DNA"/>
</dbReference>
<dbReference type="Proteomes" id="UP000570595">
    <property type="component" value="Unassembled WGS sequence"/>
</dbReference>
<dbReference type="InterPro" id="IPR051178">
    <property type="entry name" value="TfdA_dioxygenase"/>
</dbReference>
<evidence type="ECO:0000256" key="7">
    <source>
        <dbReference type="SAM" id="MobiDB-lite"/>
    </source>
</evidence>
<keyword evidence="5" id="KW-0408">Iron</keyword>
<comment type="similarity">
    <text evidence="1">Belongs to the TfdA dioxygenase family.</text>
</comment>
<dbReference type="Gene3D" id="1.10.287.1490">
    <property type="match status" value="1"/>
</dbReference>
<dbReference type="SUPFAM" id="SSF51197">
    <property type="entry name" value="Clavaminate synthase-like"/>
    <property type="match status" value="1"/>
</dbReference>
<gene>
    <name evidence="9" type="ORF">FOZ61_008372</name>
</gene>
<accession>A0A7J6M789</accession>
<keyword evidence="6" id="KW-0175">Coiled coil</keyword>
<dbReference type="Gene3D" id="3.60.130.10">
    <property type="entry name" value="Clavaminate synthase-like"/>
    <property type="match status" value="1"/>
</dbReference>
<evidence type="ECO:0000256" key="4">
    <source>
        <dbReference type="ARBA" id="ARBA00023002"/>
    </source>
</evidence>
<protein>
    <recommendedName>
        <fullName evidence="8">TauD/TfdA-like domain-containing protein</fullName>
    </recommendedName>
</protein>
<dbReference type="OrthoDB" id="10257314at2759"/>
<evidence type="ECO:0000256" key="1">
    <source>
        <dbReference type="ARBA" id="ARBA00005896"/>
    </source>
</evidence>
<keyword evidence="2" id="KW-0479">Metal-binding</keyword>
<proteinExistence type="inferred from homology"/>
<feature type="region of interest" description="Disordered" evidence="7">
    <location>
        <begin position="296"/>
        <end position="317"/>
    </location>
</feature>
<dbReference type="AlphaFoldDB" id="A0A7J6M789"/>
<reference evidence="9 10" key="1">
    <citation type="submission" date="2020-04" db="EMBL/GenBank/DDBJ databases">
        <title>Perkinsus olseni comparative genomics.</title>
        <authorList>
            <person name="Bogema D.R."/>
        </authorList>
    </citation>
    <scope>NUCLEOTIDE SEQUENCE [LARGE SCALE GENOMIC DNA]</scope>
    <source>
        <strain evidence="9">ATCC PRA-179</strain>
    </source>
</reference>
<keyword evidence="3" id="KW-0223">Dioxygenase</keyword>
<evidence type="ECO:0000259" key="8">
    <source>
        <dbReference type="Pfam" id="PF02668"/>
    </source>
</evidence>
<dbReference type="InterPro" id="IPR003819">
    <property type="entry name" value="TauD/TfdA-like"/>
</dbReference>
<dbReference type="GO" id="GO:0051213">
    <property type="term" value="F:dioxygenase activity"/>
    <property type="evidence" value="ECO:0007669"/>
    <property type="project" value="UniProtKB-KW"/>
</dbReference>
<evidence type="ECO:0000313" key="10">
    <source>
        <dbReference type="Proteomes" id="UP000570595"/>
    </source>
</evidence>
<comment type="caution">
    <text evidence="9">The sequence shown here is derived from an EMBL/GenBank/DDBJ whole genome shotgun (WGS) entry which is preliminary data.</text>
</comment>